<comment type="caution">
    <text evidence="1">The sequence shown here is derived from an EMBL/GenBank/DDBJ whole genome shotgun (WGS) entry which is preliminary data.</text>
</comment>
<keyword evidence="2" id="KW-1185">Reference proteome</keyword>
<gene>
    <name evidence="1" type="ORF">PR048_001917</name>
</gene>
<proteinExistence type="predicted"/>
<evidence type="ECO:0000313" key="2">
    <source>
        <dbReference type="Proteomes" id="UP001159363"/>
    </source>
</evidence>
<protein>
    <submittedName>
        <fullName evidence="1">Uncharacterized protein</fullName>
    </submittedName>
</protein>
<organism evidence="1 2">
    <name type="scientific">Dryococelus australis</name>
    <dbReference type="NCBI Taxonomy" id="614101"/>
    <lineage>
        <taxon>Eukaryota</taxon>
        <taxon>Metazoa</taxon>
        <taxon>Ecdysozoa</taxon>
        <taxon>Arthropoda</taxon>
        <taxon>Hexapoda</taxon>
        <taxon>Insecta</taxon>
        <taxon>Pterygota</taxon>
        <taxon>Neoptera</taxon>
        <taxon>Polyneoptera</taxon>
        <taxon>Phasmatodea</taxon>
        <taxon>Verophasmatodea</taxon>
        <taxon>Anareolatae</taxon>
        <taxon>Phasmatidae</taxon>
        <taxon>Eurycanthinae</taxon>
        <taxon>Dryococelus</taxon>
    </lineage>
</organism>
<sequence length="111" mass="12115">MKSSTKVKANLASLPPTNSAAKQHSFTVYLQTQQWLDNDSLNPEHWGWLRDDRGVLSPIKTTNPIAPDSVLISIFCRCATGCGGRCGCRKAGIHCSFVYGWIGASMNSTQI</sequence>
<name>A0ABQ9IL83_9NEOP</name>
<accession>A0ABQ9IL83</accession>
<dbReference type="EMBL" id="JARBHB010000001">
    <property type="protein sequence ID" value="KAJ8896573.1"/>
    <property type="molecule type" value="Genomic_DNA"/>
</dbReference>
<dbReference type="Proteomes" id="UP001159363">
    <property type="component" value="Chromosome 1"/>
</dbReference>
<reference evidence="1 2" key="1">
    <citation type="submission" date="2023-02" db="EMBL/GenBank/DDBJ databases">
        <title>LHISI_Scaffold_Assembly.</title>
        <authorList>
            <person name="Stuart O.P."/>
            <person name="Cleave R."/>
            <person name="Magrath M.J.L."/>
            <person name="Mikheyev A.S."/>
        </authorList>
    </citation>
    <scope>NUCLEOTIDE SEQUENCE [LARGE SCALE GENOMIC DNA]</scope>
    <source>
        <strain evidence="1">Daus_M_001</strain>
        <tissue evidence="1">Leg muscle</tissue>
    </source>
</reference>
<evidence type="ECO:0000313" key="1">
    <source>
        <dbReference type="EMBL" id="KAJ8896573.1"/>
    </source>
</evidence>